<evidence type="ECO:0000313" key="1">
    <source>
        <dbReference type="EMBL" id="OQE35338.1"/>
    </source>
</evidence>
<gene>
    <name evidence="1" type="ORF">PENCOP_c013G00091</name>
</gene>
<reference evidence="2" key="1">
    <citation type="journal article" date="2017" name="Nat. Microbiol.">
        <title>Global analysis of biosynthetic gene clusters reveals vast potential of secondary metabolite production in Penicillium species.</title>
        <authorList>
            <person name="Nielsen J.C."/>
            <person name="Grijseels S."/>
            <person name="Prigent S."/>
            <person name="Ji B."/>
            <person name="Dainat J."/>
            <person name="Nielsen K.F."/>
            <person name="Frisvad J.C."/>
            <person name="Workman M."/>
            <person name="Nielsen J."/>
        </authorList>
    </citation>
    <scope>NUCLEOTIDE SEQUENCE [LARGE SCALE GENOMIC DNA]</scope>
    <source>
        <strain evidence="2">IBT 31321</strain>
    </source>
</reference>
<comment type="caution">
    <text evidence="1">The sequence shown here is derived from an EMBL/GenBank/DDBJ whole genome shotgun (WGS) entry which is preliminary data.</text>
</comment>
<dbReference type="AlphaFoldDB" id="A0A1V6UA40"/>
<evidence type="ECO:0000313" key="2">
    <source>
        <dbReference type="Proteomes" id="UP000191500"/>
    </source>
</evidence>
<keyword evidence="2" id="KW-1185">Reference proteome</keyword>
<sequence length="62" mass="7198">MAATLMDPDKLPPGWSMAERGLDPHDLGAQIERCHVRIKENIMPHIFDHKLKGFEFWQASRK</sequence>
<dbReference type="STRING" id="36646.A0A1V6UA40"/>
<proteinExistence type="predicted"/>
<protein>
    <submittedName>
        <fullName evidence="1">Uncharacterized protein</fullName>
    </submittedName>
</protein>
<name>A0A1V6UA40_9EURO</name>
<dbReference type="EMBL" id="MDDG01000013">
    <property type="protein sequence ID" value="OQE35338.1"/>
    <property type="molecule type" value="Genomic_DNA"/>
</dbReference>
<dbReference type="Proteomes" id="UP000191500">
    <property type="component" value="Unassembled WGS sequence"/>
</dbReference>
<organism evidence="1 2">
    <name type="scientific">Penicillium coprophilum</name>
    <dbReference type="NCBI Taxonomy" id="36646"/>
    <lineage>
        <taxon>Eukaryota</taxon>
        <taxon>Fungi</taxon>
        <taxon>Dikarya</taxon>
        <taxon>Ascomycota</taxon>
        <taxon>Pezizomycotina</taxon>
        <taxon>Eurotiomycetes</taxon>
        <taxon>Eurotiomycetidae</taxon>
        <taxon>Eurotiales</taxon>
        <taxon>Aspergillaceae</taxon>
        <taxon>Penicillium</taxon>
    </lineage>
</organism>
<accession>A0A1V6UA40</accession>